<gene>
    <name evidence="6" type="ORF">J2Z42_000016</name>
</gene>
<comment type="caution">
    <text evidence="6">The sequence shown here is derived from an EMBL/GenBank/DDBJ whole genome shotgun (WGS) entry which is preliminary data.</text>
</comment>
<evidence type="ECO:0000256" key="1">
    <source>
        <dbReference type="ARBA" id="ARBA00001561"/>
    </source>
</evidence>
<dbReference type="InterPro" id="IPR007921">
    <property type="entry name" value="CHAP_dom"/>
</dbReference>
<dbReference type="PROSITE" id="PS51781">
    <property type="entry name" value="SH3B"/>
    <property type="match status" value="3"/>
</dbReference>
<name>A0ABS4KMU5_9CLOT</name>
<evidence type="ECO:0000259" key="5">
    <source>
        <dbReference type="PROSITE" id="PS51781"/>
    </source>
</evidence>
<feature type="domain" description="SH3b" evidence="5">
    <location>
        <begin position="278"/>
        <end position="342"/>
    </location>
</feature>
<dbReference type="Pfam" id="PF08239">
    <property type="entry name" value="SH3_3"/>
    <property type="match status" value="3"/>
</dbReference>
<evidence type="ECO:0000256" key="3">
    <source>
        <dbReference type="SAM" id="SignalP"/>
    </source>
</evidence>
<dbReference type="SUPFAM" id="SSF54001">
    <property type="entry name" value="Cysteine proteinases"/>
    <property type="match status" value="1"/>
</dbReference>
<dbReference type="Proteomes" id="UP001519307">
    <property type="component" value="Unassembled WGS sequence"/>
</dbReference>
<sequence length="424" mass="45116">MNSSKKLAFSFFVSASVMSVNAGMYNNVHAAGTVPNIQSSAYTSVGNIFAKCGYKGQCTWFTYGRTLEKLGIALPSEFYGNAIEWWYANSRDNVYPYGSEPRANSIAVWSGGSAGNGHVGFVEDVQGDTVYLNEGNFNVRKGYDGSVKQLSKSQMKDRGNVFLKGYIYLDSGRASVPASSKSDPQTQVTETNVKVGTVKLSSSSSLNVRNGANTSFGVVGSLSNSQSVQIIGTVGNWYKIKFNSTYGYVNGDYVKVGNILSPNEVKNTSSTTTTTALSKTGYVKLSNNSSSLNLRNSPNGSIIGYLSNGIKLTIVGTQGSWYKVCANGKTGYVSSSYISETQVSSNASSASTLSNANSSGKTGTVTLKNSSSILNLRNSPWTGRVIGSLSNGNKVTILGSSGRWYKISTSSGVVGYVHSDYIRL</sequence>
<dbReference type="Gene3D" id="2.30.30.40">
    <property type="entry name" value="SH3 Domains"/>
    <property type="match status" value="3"/>
</dbReference>
<dbReference type="Gene3D" id="3.90.1720.10">
    <property type="entry name" value="endopeptidase domain like (from Nostoc punctiforme)"/>
    <property type="match status" value="1"/>
</dbReference>
<feature type="signal peptide" evidence="3">
    <location>
        <begin position="1"/>
        <end position="22"/>
    </location>
</feature>
<accession>A0ABS4KMU5</accession>
<keyword evidence="7" id="KW-1185">Reference proteome</keyword>
<feature type="chain" id="PRO_5046778260" description="N-acetylmuramoyl-L-alanine amidase" evidence="3">
    <location>
        <begin position="23"/>
        <end position="424"/>
    </location>
</feature>
<feature type="domain" description="Peptidase C51" evidence="4">
    <location>
        <begin position="33"/>
        <end position="164"/>
    </location>
</feature>
<organism evidence="6 7">
    <name type="scientific">Clostridium algifaecis</name>
    <dbReference type="NCBI Taxonomy" id="1472040"/>
    <lineage>
        <taxon>Bacteria</taxon>
        <taxon>Bacillati</taxon>
        <taxon>Bacillota</taxon>
        <taxon>Clostridia</taxon>
        <taxon>Eubacteriales</taxon>
        <taxon>Clostridiaceae</taxon>
        <taxon>Clostridium</taxon>
    </lineage>
</organism>
<evidence type="ECO:0000313" key="6">
    <source>
        <dbReference type="EMBL" id="MBP2031351.1"/>
    </source>
</evidence>
<dbReference type="InterPro" id="IPR038765">
    <property type="entry name" value="Papain-like_cys_pep_sf"/>
</dbReference>
<reference evidence="6 7" key="1">
    <citation type="submission" date="2021-03" db="EMBL/GenBank/DDBJ databases">
        <title>Genomic Encyclopedia of Type Strains, Phase IV (KMG-IV): sequencing the most valuable type-strain genomes for metagenomic binning, comparative biology and taxonomic classification.</title>
        <authorList>
            <person name="Goeker M."/>
        </authorList>
    </citation>
    <scope>NUCLEOTIDE SEQUENCE [LARGE SCALE GENOMIC DNA]</scope>
    <source>
        <strain evidence="6 7">DSM 28783</strain>
    </source>
</reference>
<dbReference type="SMART" id="SM00287">
    <property type="entry name" value="SH3b"/>
    <property type="match status" value="3"/>
</dbReference>
<evidence type="ECO:0000313" key="7">
    <source>
        <dbReference type="Proteomes" id="UP001519307"/>
    </source>
</evidence>
<keyword evidence="3" id="KW-0732">Signal</keyword>
<evidence type="ECO:0000256" key="2">
    <source>
        <dbReference type="ARBA" id="ARBA00011901"/>
    </source>
</evidence>
<dbReference type="InterPro" id="IPR003646">
    <property type="entry name" value="SH3-like_bac-type"/>
</dbReference>
<feature type="domain" description="SH3b" evidence="5">
    <location>
        <begin position="196"/>
        <end position="258"/>
    </location>
</feature>
<proteinExistence type="predicted"/>
<protein>
    <recommendedName>
        <fullName evidence="2">N-acetylmuramoyl-L-alanine amidase</fullName>
        <ecNumber evidence="2">3.5.1.28</ecNumber>
    </recommendedName>
</protein>
<dbReference type="PANTHER" id="PTHR34408:SF1">
    <property type="entry name" value="GLYCOSYL HYDROLASE FAMILY 19 DOMAIN-CONTAINING PROTEIN HI_1415"/>
    <property type="match status" value="1"/>
</dbReference>
<dbReference type="EMBL" id="JAGGLM010000001">
    <property type="protein sequence ID" value="MBP2031351.1"/>
    <property type="molecule type" value="Genomic_DNA"/>
</dbReference>
<dbReference type="Pfam" id="PF05257">
    <property type="entry name" value="CHAP"/>
    <property type="match status" value="1"/>
</dbReference>
<dbReference type="PROSITE" id="PS50911">
    <property type="entry name" value="CHAP"/>
    <property type="match status" value="1"/>
</dbReference>
<dbReference type="EC" id="3.5.1.28" evidence="2"/>
<feature type="domain" description="SH3b" evidence="5">
    <location>
        <begin position="360"/>
        <end position="424"/>
    </location>
</feature>
<dbReference type="PANTHER" id="PTHR34408">
    <property type="entry name" value="FAMILY PROTEIN, PUTATIVE-RELATED"/>
    <property type="match status" value="1"/>
</dbReference>
<comment type="catalytic activity">
    <reaction evidence="1">
        <text>Hydrolyzes the link between N-acetylmuramoyl residues and L-amino acid residues in certain cell-wall glycopeptides.</text>
        <dbReference type="EC" id="3.5.1.28"/>
    </reaction>
</comment>
<dbReference type="RefSeq" id="WP_209700323.1">
    <property type="nucleotide sequence ID" value="NZ_JAGGLM010000001.1"/>
</dbReference>
<dbReference type="InterPro" id="IPR052354">
    <property type="entry name" value="Cell_Wall_Dynamics_Protein"/>
</dbReference>
<evidence type="ECO:0000259" key="4">
    <source>
        <dbReference type="PROSITE" id="PS50911"/>
    </source>
</evidence>